<evidence type="ECO:0008006" key="4">
    <source>
        <dbReference type="Google" id="ProtNLM"/>
    </source>
</evidence>
<gene>
    <name evidence="2" type="ORF">EAG_04035</name>
    <name evidence="1" type="ORF">EAG_12262</name>
</gene>
<evidence type="ECO:0000313" key="3">
    <source>
        <dbReference type="Proteomes" id="UP000000311"/>
    </source>
</evidence>
<dbReference type="AlphaFoldDB" id="E2AGZ9"/>
<protein>
    <recommendedName>
        <fullName evidence="4">CCHC-type domain-containing protein</fullName>
    </recommendedName>
</protein>
<dbReference type="OrthoDB" id="415822at2759"/>
<accession>E2AGZ9</accession>
<proteinExistence type="predicted"/>
<name>E2AGZ9_CAMFO</name>
<organism evidence="3">
    <name type="scientific">Camponotus floridanus</name>
    <name type="common">Florida carpenter ant</name>
    <dbReference type="NCBI Taxonomy" id="104421"/>
    <lineage>
        <taxon>Eukaryota</taxon>
        <taxon>Metazoa</taxon>
        <taxon>Ecdysozoa</taxon>
        <taxon>Arthropoda</taxon>
        <taxon>Hexapoda</taxon>
        <taxon>Insecta</taxon>
        <taxon>Pterygota</taxon>
        <taxon>Neoptera</taxon>
        <taxon>Endopterygota</taxon>
        <taxon>Hymenoptera</taxon>
        <taxon>Apocrita</taxon>
        <taxon>Aculeata</taxon>
        <taxon>Formicoidea</taxon>
        <taxon>Formicidae</taxon>
        <taxon>Formicinae</taxon>
        <taxon>Camponotus</taxon>
    </lineage>
</organism>
<sequence>VRKGMNGATIIEISGTGNNDKADKLAAEISKLLSEEAVISRPNVRGEVRLFGVEESVTPDEIREVVAVEGECNFEAVKVGRIDRTRSGNSVVWVQCPRNSTLLLAEKKRIPIGWSMVRIEIIKARPLQCHKCWRTGHVKEKC</sequence>
<feature type="non-terminal residue" evidence="2">
    <location>
        <position position="1"/>
    </location>
</feature>
<dbReference type="Proteomes" id="UP000000311">
    <property type="component" value="Unassembled WGS sequence"/>
</dbReference>
<feature type="non-terminal residue" evidence="2">
    <location>
        <position position="142"/>
    </location>
</feature>
<dbReference type="EMBL" id="GL444501">
    <property type="protein sequence ID" value="EFN60861.1"/>
    <property type="molecule type" value="Genomic_DNA"/>
</dbReference>
<reference evidence="2 3" key="1">
    <citation type="journal article" date="2010" name="Science">
        <title>Genomic comparison of the ants Camponotus floridanus and Harpegnathos saltator.</title>
        <authorList>
            <person name="Bonasio R."/>
            <person name="Zhang G."/>
            <person name="Ye C."/>
            <person name="Mutti N.S."/>
            <person name="Fang X."/>
            <person name="Qin N."/>
            <person name="Donahue G."/>
            <person name="Yang P."/>
            <person name="Li Q."/>
            <person name="Li C."/>
            <person name="Zhang P."/>
            <person name="Huang Z."/>
            <person name="Berger S.L."/>
            <person name="Reinberg D."/>
            <person name="Wang J."/>
            <person name="Liebig J."/>
        </authorList>
    </citation>
    <scope>NUCLEOTIDE SEQUENCE [LARGE SCALE GENOMIC DNA]</scope>
    <source>
        <strain evidence="3">C129</strain>
    </source>
</reference>
<evidence type="ECO:0000313" key="1">
    <source>
        <dbReference type="EMBL" id="EFN60861.1"/>
    </source>
</evidence>
<dbReference type="EMBL" id="GL439443">
    <property type="protein sequence ID" value="EFN67289.1"/>
    <property type="molecule type" value="Genomic_DNA"/>
</dbReference>
<evidence type="ECO:0000313" key="2">
    <source>
        <dbReference type="EMBL" id="EFN67289.1"/>
    </source>
</evidence>
<keyword evidence="3" id="KW-1185">Reference proteome</keyword>